<feature type="domain" description="PLA2c" evidence="9">
    <location>
        <begin position="185"/>
        <end position="794"/>
    </location>
</feature>
<keyword evidence="8" id="KW-1133">Transmembrane helix</keyword>
<protein>
    <recommendedName>
        <fullName evidence="6">Lysophospholipase</fullName>
        <ecNumber evidence="6">3.1.1.5</ecNumber>
    </recommendedName>
</protein>
<dbReference type="Pfam" id="PF01735">
    <property type="entry name" value="PLA2_B"/>
    <property type="match status" value="1"/>
</dbReference>
<evidence type="ECO:0000313" key="10">
    <source>
        <dbReference type="EMBL" id="EME86675.1"/>
    </source>
</evidence>
<dbReference type="SUPFAM" id="SSF52151">
    <property type="entry name" value="FabD/lysophospholipase-like"/>
    <property type="match status" value="1"/>
</dbReference>
<dbReference type="InterPro" id="IPR016035">
    <property type="entry name" value="Acyl_Trfase/lysoPLipase"/>
</dbReference>
<evidence type="ECO:0000259" key="9">
    <source>
        <dbReference type="PROSITE" id="PS51210"/>
    </source>
</evidence>
<evidence type="ECO:0000256" key="3">
    <source>
        <dbReference type="ARBA" id="ARBA00022963"/>
    </source>
</evidence>
<dbReference type="EC" id="3.1.1.5" evidence="6"/>
<evidence type="ECO:0000256" key="8">
    <source>
        <dbReference type="SAM" id="Phobius"/>
    </source>
</evidence>
<dbReference type="PANTHER" id="PTHR10728">
    <property type="entry name" value="CYTOSOLIC PHOSPHOLIPASE A2"/>
    <property type="match status" value="1"/>
</dbReference>
<dbReference type="Proteomes" id="UP000016932">
    <property type="component" value="Unassembled WGS sequence"/>
</dbReference>
<dbReference type="VEuPathDB" id="FungiDB:MYCFIDRAFT_56329"/>
<keyword evidence="3 5" id="KW-0442">Lipid degradation</keyword>
<sequence>MQRVASSFRYSRYRNIAYSFGGASSLLIGYRLWLGRKPVLSDSISVDAHDEGSVDTDSDARLSARFRRASEARAKETNPSNESLKGDEPPPPRANGHSVFDIEGDLAATATSAWQQATRSIDRVTGSLTQDVLPSWGERLTSIFVPTWAKALPGLLNKLQSELSMAPWSLSWEIWQEANDPQINPEILWDARVRVSDQLCLSEQAFLKKRKTQTAKALAQYLEVAEKDVHPDDVPTIAICGSGGGLRALVAGTSSYLSTYESGLFDCATYTAGVSGSCWLQSLYYSSIGNLSHQKMIDHLKDRIGVHIAFPPAALSLLNQAPTNKFLLSGFVEKLKGVPDSDFGLVDVYGLLLAARLMVPRGELTVSDYDLKVSNQRYYLDDGMQPLPIYTAVRHEIPDPPEDFRNMAKEARFSAKHYDWFQWFEWTPYEFFCEELKSGIPTWAMGRKFEGGRTVWRENGLALPELRVPLMLGIWGSAFCATLSHYYKEVRPVIKAAGWAMLDSILSQKDEDLVKVHPVDPAVIPNYTLGLRDQLPESTPEDIHTSSHLQLMDAGMSNNLPIYPLLRPGRNVDVVIAFDASADVKTDNWIKVVDGYVRQRGIKGWPMGAGWPPAGESSEEISEDMQLAEAATVAHADQTLKSIQGGQTSNMEDLGHCTVWVGTTQERSEYMEDPPTRRLKHDASDDHHIRDPDAGIALIYFPFLKNEKVPGVDPVTSEFMSTWNFVYTPEQIDKVVNLARANFEEGQAQTKRVIRAVWERKKAVRLRKEKEERDFRRQWNVRRGNAHLWRNVDHGQGDQFSGI</sequence>
<dbReference type="GO" id="GO:0046475">
    <property type="term" value="P:glycerophospholipid catabolic process"/>
    <property type="evidence" value="ECO:0007669"/>
    <property type="project" value="TreeGrafter"/>
</dbReference>
<organism evidence="10 11">
    <name type="scientific">Pseudocercospora fijiensis (strain CIRAD86)</name>
    <name type="common">Black leaf streak disease fungus</name>
    <name type="synonym">Mycosphaerella fijiensis</name>
    <dbReference type="NCBI Taxonomy" id="383855"/>
    <lineage>
        <taxon>Eukaryota</taxon>
        <taxon>Fungi</taxon>
        <taxon>Dikarya</taxon>
        <taxon>Ascomycota</taxon>
        <taxon>Pezizomycotina</taxon>
        <taxon>Dothideomycetes</taxon>
        <taxon>Dothideomycetidae</taxon>
        <taxon>Mycosphaerellales</taxon>
        <taxon>Mycosphaerellaceae</taxon>
        <taxon>Pseudocercospora</taxon>
    </lineage>
</organism>
<dbReference type="STRING" id="383855.M2Z9Z9"/>
<dbReference type="GO" id="GO:0005829">
    <property type="term" value="C:cytosol"/>
    <property type="evidence" value="ECO:0007669"/>
    <property type="project" value="TreeGrafter"/>
</dbReference>
<dbReference type="eggNOG" id="KOG1325">
    <property type="taxonomic scope" value="Eukaryota"/>
</dbReference>
<accession>M2Z9Z9</accession>
<evidence type="ECO:0000256" key="1">
    <source>
        <dbReference type="ARBA" id="ARBA00008780"/>
    </source>
</evidence>
<dbReference type="EMBL" id="KB446556">
    <property type="protein sequence ID" value="EME86675.1"/>
    <property type="molecule type" value="Genomic_DNA"/>
</dbReference>
<evidence type="ECO:0000256" key="5">
    <source>
        <dbReference type="PROSITE-ProRule" id="PRU00555"/>
    </source>
</evidence>
<dbReference type="GO" id="GO:0004623">
    <property type="term" value="F:phospholipase A2 activity"/>
    <property type="evidence" value="ECO:0007669"/>
    <property type="project" value="TreeGrafter"/>
</dbReference>
<dbReference type="InterPro" id="IPR002642">
    <property type="entry name" value="LysoPLipase_cat_dom"/>
</dbReference>
<evidence type="ECO:0000313" key="11">
    <source>
        <dbReference type="Proteomes" id="UP000016932"/>
    </source>
</evidence>
<dbReference type="KEGG" id="pfj:MYCFIDRAFT_56329"/>
<keyword evidence="4 5" id="KW-0443">Lipid metabolism</keyword>
<dbReference type="CDD" id="cd00147">
    <property type="entry name" value="cPLA2_like"/>
    <property type="match status" value="1"/>
</dbReference>
<dbReference type="Gene3D" id="3.40.1090.10">
    <property type="entry name" value="Cytosolic phospholipase A2 catalytic domain"/>
    <property type="match status" value="1"/>
</dbReference>
<evidence type="ECO:0000256" key="7">
    <source>
        <dbReference type="SAM" id="MobiDB-lite"/>
    </source>
</evidence>
<dbReference type="PROSITE" id="PS51210">
    <property type="entry name" value="PLA2C"/>
    <property type="match status" value="1"/>
</dbReference>
<dbReference type="HOGENOM" id="CLU_013227_1_0_1"/>
<comment type="catalytic activity">
    <reaction evidence="6">
        <text>a 1-acyl-sn-glycero-3-phosphocholine + H2O = sn-glycerol 3-phosphocholine + a fatty acid + H(+)</text>
        <dbReference type="Rhea" id="RHEA:15177"/>
        <dbReference type="ChEBI" id="CHEBI:15377"/>
        <dbReference type="ChEBI" id="CHEBI:15378"/>
        <dbReference type="ChEBI" id="CHEBI:16870"/>
        <dbReference type="ChEBI" id="CHEBI:28868"/>
        <dbReference type="ChEBI" id="CHEBI:58168"/>
        <dbReference type="EC" id="3.1.1.5"/>
    </reaction>
</comment>
<keyword evidence="11" id="KW-1185">Reference proteome</keyword>
<comment type="similarity">
    <text evidence="1 6">Belongs to the lysophospholipase family.</text>
</comment>
<evidence type="ECO:0000256" key="6">
    <source>
        <dbReference type="RuleBase" id="RU362103"/>
    </source>
</evidence>
<dbReference type="AlphaFoldDB" id="M2Z9Z9"/>
<keyword evidence="8" id="KW-0812">Transmembrane</keyword>
<keyword evidence="8" id="KW-0472">Membrane</keyword>
<dbReference type="GO" id="GO:0004622">
    <property type="term" value="F:phosphatidylcholine lysophospholipase activity"/>
    <property type="evidence" value="ECO:0007669"/>
    <property type="project" value="UniProtKB-EC"/>
</dbReference>
<dbReference type="OrthoDB" id="6121437at2759"/>
<evidence type="ECO:0000256" key="4">
    <source>
        <dbReference type="ARBA" id="ARBA00023098"/>
    </source>
</evidence>
<dbReference type="RefSeq" id="XP_007922608.1">
    <property type="nucleotide sequence ID" value="XM_007924417.1"/>
</dbReference>
<dbReference type="PANTHER" id="PTHR10728:SF40">
    <property type="entry name" value="PATATIN FAMILY PROTEIN"/>
    <property type="match status" value="1"/>
</dbReference>
<keyword evidence="2 5" id="KW-0378">Hydrolase</keyword>
<feature type="region of interest" description="Disordered" evidence="7">
    <location>
        <begin position="68"/>
        <end position="99"/>
    </location>
</feature>
<name>M2Z9Z9_PSEFD</name>
<dbReference type="GeneID" id="19340285"/>
<evidence type="ECO:0000256" key="2">
    <source>
        <dbReference type="ARBA" id="ARBA00022801"/>
    </source>
</evidence>
<reference evidence="10 11" key="1">
    <citation type="journal article" date="2012" name="PLoS Pathog.">
        <title>Diverse lifestyles and strategies of plant pathogenesis encoded in the genomes of eighteen Dothideomycetes fungi.</title>
        <authorList>
            <person name="Ohm R.A."/>
            <person name="Feau N."/>
            <person name="Henrissat B."/>
            <person name="Schoch C.L."/>
            <person name="Horwitz B.A."/>
            <person name="Barry K.W."/>
            <person name="Condon B.J."/>
            <person name="Copeland A.C."/>
            <person name="Dhillon B."/>
            <person name="Glaser F."/>
            <person name="Hesse C.N."/>
            <person name="Kosti I."/>
            <person name="LaButti K."/>
            <person name="Lindquist E.A."/>
            <person name="Lucas S."/>
            <person name="Salamov A.A."/>
            <person name="Bradshaw R.E."/>
            <person name="Ciuffetti L."/>
            <person name="Hamelin R.C."/>
            <person name="Kema G.H.J."/>
            <person name="Lawrence C."/>
            <person name="Scott J.A."/>
            <person name="Spatafora J.W."/>
            <person name="Turgeon B.G."/>
            <person name="de Wit P.J.G.M."/>
            <person name="Zhong S."/>
            <person name="Goodwin S.B."/>
            <person name="Grigoriev I.V."/>
        </authorList>
    </citation>
    <scope>NUCLEOTIDE SEQUENCE [LARGE SCALE GENOMIC DNA]</scope>
    <source>
        <strain evidence="10 11">CIRAD86</strain>
    </source>
</reference>
<feature type="region of interest" description="Disordered" evidence="7">
    <location>
        <begin position="668"/>
        <end position="687"/>
    </location>
</feature>
<feature type="transmembrane region" description="Helical" evidence="8">
    <location>
        <begin position="16"/>
        <end position="34"/>
    </location>
</feature>
<dbReference type="SMART" id="SM00022">
    <property type="entry name" value="PLAc"/>
    <property type="match status" value="1"/>
</dbReference>
<proteinExistence type="inferred from homology"/>
<gene>
    <name evidence="10" type="ORF">MYCFIDRAFT_56329</name>
</gene>